<dbReference type="InterPro" id="IPR015897">
    <property type="entry name" value="CHK_kinase-like"/>
</dbReference>
<name>A0A0N4ZDM2_PARTI</name>
<dbReference type="InterPro" id="IPR012877">
    <property type="entry name" value="Dhs-27"/>
</dbReference>
<sequence>MEEDIKNDIILPPYPYTNGWAYKILKETDPEFKIYLEDGMIKRVLAHRTGKGKGCFSTIYELIFVNIHERGYSCIIKIPEFQKASCDKNANDDKFHKKMEDTVVMMHNRECEFYNIIQETNLQIPAVFAAIPVLPDKQKGLLLMKNLNHTGAIQNISDSLLPAQMFQIMKYLAKLHTYSITHEHLFVNKNYSCMFSEMDLESWYVPLKSKIKEVFGHVIGEIYDEFIDIATNTKFHDYVMNKAHLENGIPSLLIHGDVYTHNIFFRKDRFGNTTTDLLAIFDWQTMQLGSPLLDIARCITLSLDGDIRRRIQEELLLYYYDSFNEELGKYKINPIFRYDAFRKVYDITFLQQSGDLLSMVDIFILKNTQVDKNAKYYSALMDKTGLKLKHAIEDSIKVIRTYFNDLKY</sequence>
<dbReference type="PANTHER" id="PTHR23020">
    <property type="entry name" value="UNCHARACTERIZED NUCLEAR HORMONE RECEPTOR-RELATED"/>
    <property type="match status" value="1"/>
</dbReference>
<dbReference type="AlphaFoldDB" id="A0A0N4ZDM2"/>
<dbReference type="Gene3D" id="3.90.1200.10">
    <property type="match status" value="1"/>
</dbReference>
<dbReference type="SUPFAM" id="SSF56112">
    <property type="entry name" value="Protein kinase-like (PK-like)"/>
    <property type="match status" value="1"/>
</dbReference>
<dbReference type="Proteomes" id="UP000038045">
    <property type="component" value="Unplaced"/>
</dbReference>
<evidence type="ECO:0000259" key="1">
    <source>
        <dbReference type="SMART" id="SM00587"/>
    </source>
</evidence>
<reference evidence="3" key="1">
    <citation type="submission" date="2017-02" db="UniProtKB">
        <authorList>
            <consortium name="WormBaseParasite"/>
        </authorList>
    </citation>
    <scope>IDENTIFICATION</scope>
</reference>
<evidence type="ECO:0000313" key="3">
    <source>
        <dbReference type="WBParaSite" id="PTRK_0000568300.1"/>
    </source>
</evidence>
<dbReference type="PANTHER" id="PTHR23020:SF41">
    <property type="entry name" value="AMINOGLYCOSIDE PHOSPHOTRANSFERASE DOMAIN-CONTAINING PROTEIN"/>
    <property type="match status" value="1"/>
</dbReference>
<dbReference type="Pfam" id="PF07914">
    <property type="entry name" value="DUF1679"/>
    <property type="match status" value="1"/>
</dbReference>
<organism evidence="2 3">
    <name type="scientific">Parastrongyloides trichosuri</name>
    <name type="common">Possum-specific nematode worm</name>
    <dbReference type="NCBI Taxonomy" id="131310"/>
    <lineage>
        <taxon>Eukaryota</taxon>
        <taxon>Metazoa</taxon>
        <taxon>Ecdysozoa</taxon>
        <taxon>Nematoda</taxon>
        <taxon>Chromadorea</taxon>
        <taxon>Rhabditida</taxon>
        <taxon>Tylenchina</taxon>
        <taxon>Panagrolaimomorpha</taxon>
        <taxon>Strongyloidoidea</taxon>
        <taxon>Strongyloididae</taxon>
        <taxon>Parastrongyloides</taxon>
    </lineage>
</organism>
<feature type="domain" description="CHK kinase-like" evidence="1">
    <location>
        <begin position="142"/>
        <end position="329"/>
    </location>
</feature>
<proteinExistence type="predicted"/>
<dbReference type="InterPro" id="IPR052961">
    <property type="entry name" value="Oxido-Kinase-like_Enzymes"/>
</dbReference>
<keyword evidence="2" id="KW-1185">Reference proteome</keyword>
<protein>
    <submittedName>
        <fullName evidence="3">CHK domain-containing protein</fullName>
    </submittedName>
</protein>
<dbReference type="WBParaSite" id="PTRK_0000568300.1">
    <property type="protein sequence ID" value="PTRK_0000568300.1"/>
    <property type="gene ID" value="PTRK_0000568300"/>
</dbReference>
<dbReference type="InterPro" id="IPR011009">
    <property type="entry name" value="Kinase-like_dom_sf"/>
</dbReference>
<accession>A0A0N4ZDM2</accession>
<evidence type="ECO:0000313" key="2">
    <source>
        <dbReference type="Proteomes" id="UP000038045"/>
    </source>
</evidence>
<dbReference type="SMART" id="SM00587">
    <property type="entry name" value="CHK"/>
    <property type="match status" value="1"/>
</dbReference>